<accession>A0A9N9NA21</accession>
<name>A0A9N9NA21_FUNMO</name>
<feature type="compositionally biased region" description="Basic and acidic residues" evidence="1">
    <location>
        <begin position="1"/>
        <end position="14"/>
    </location>
</feature>
<evidence type="ECO:0000256" key="1">
    <source>
        <dbReference type="SAM" id="MobiDB-lite"/>
    </source>
</evidence>
<proteinExistence type="predicted"/>
<sequence>LEESTIRSYKETGRPPRLSFARTSDEEQGAGSKQKNKNLTQSPKPST</sequence>
<dbReference type="EMBL" id="CAJVPP010012556">
    <property type="protein sequence ID" value="CAG8718066.1"/>
    <property type="molecule type" value="Genomic_DNA"/>
</dbReference>
<keyword evidence="3" id="KW-1185">Reference proteome</keyword>
<reference evidence="2" key="1">
    <citation type="submission" date="2021-06" db="EMBL/GenBank/DDBJ databases">
        <authorList>
            <person name="Kallberg Y."/>
            <person name="Tangrot J."/>
            <person name="Rosling A."/>
        </authorList>
    </citation>
    <scope>NUCLEOTIDE SEQUENCE</scope>
    <source>
        <strain evidence="2">87-6 pot B 2015</strain>
    </source>
</reference>
<feature type="non-terminal residue" evidence="2">
    <location>
        <position position="1"/>
    </location>
</feature>
<evidence type="ECO:0000313" key="3">
    <source>
        <dbReference type="Proteomes" id="UP000789375"/>
    </source>
</evidence>
<protein>
    <submittedName>
        <fullName evidence="2">5669_t:CDS:1</fullName>
    </submittedName>
</protein>
<dbReference type="Proteomes" id="UP000789375">
    <property type="component" value="Unassembled WGS sequence"/>
</dbReference>
<evidence type="ECO:0000313" key="2">
    <source>
        <dbReference type="EMBL" id="CAG8718066.1"/>
    </source>
</evidence>
<dbReference type="AlphaFoldDB" id="A0A9N9NA21"/>
<comment type="caution">
    <text evidence="2">The sequence shown here is derived from an EMBL/GenBank/DDBJ whole genome shotgun (WGS) entry which is preliminary data.</text>
</comment>
<gene>
    <name evidence="2" type="ORF">FMOSSE_LOCUS14788</name>
</gene>
<feature type="compositionally biased region" description="Polar residues" evidence="1">
    <location>
        <begin position="31"/>
        <end position="47"/>
    </location>
</feature>
<feature type="region of interest" description="Disordered" evidence="1">
    <location>
        <begin position="1"/>
        <end position="47"/>
    </location>
</feature>
<organism evidence="2 3">
    <name type="scientific">Funneliformis mosseae</name>
    <name type="common">Endomycorrhizal fungus</name>
    <name type="synonym">Glomus mosseae</name>
    <dbReference type="NCBI Taxonomy" id="27381"/>
    <lineage>
        <taxon>Eukaryota</taxon>
        <taxon>Fungi</taxon>
        <taxon>Fungi incertae sedis</taxon>
        <taxon>Mucoromycota</taxon>
        <taxon>Glomeromycotina</taxon>
        <taxon>Glomeromycetes</taxon>
        <taxon>Glomerales</taxon>
        <taxon>Glomeraceae</taxon>
        <taxon>Funneliformis</taxon>
    </lineage>
</organism>